<comment type="caution">
    <text evidence="2">The sequence shown here is derived from an EMBL/GenBank/DDBJ whole genome shotgun (WGS) entry which is preliminary data.</text>
</comment>
<feature type="region of interest" description="Disordered" evidence="1">
    <location>
        <begin position="25"/>
        <end position="54"/>
    </location>
</feature>
<evidence type="ECO:0000256" key="1">
    <source>
        <dbReference type="SAM" id="MobiDB-lite"/>
    </source>
</evidence>
<protein>
    <submittedName>
        <fullName evidence="2">Uncharacterized protein</fullName>
    </submittedName>
</protein>
<gene>
    <name evidence="2" type="ORF">SY89_00426</name>
</gene>
<dbReference type="AlphaFoldDB" id="A0A0P7GW04"/>
<sequence length="54" mass="6056">MNASIDVAVRLEELFDRPFTAPMDVMEGAEEVRDAEPTPTRRRRTRTTSTSSAS</sequence>
<dbReference type="STRING" id="699431.SY89_00426"/>
<reference evidence="3" key="1">
    <citation type="submission" date="2013-11" db="EMBL/GenBank/DDBJ databases">
        <authorList>
            <person name="Hoang H.T."/>
            <person name="Killian M.L."/>
            <person name="Madson D.M."/>
            <person name="Arruda P.H.E."/>
            <person name="Sun D."/>
            <person name="Schwartz K.J."/>
            <person name="Yoon K."/>
        </authorList>
    </citation>
    <scope>NUCLEOTIDE SEQUENCE [LARGE SCALE GENOMIC DNA]</scope>
    <source>
        <strain evidence="3">CDK2</strain>
    </source>
</reference>
<evidence type="ECO:0000313" key="2">
    <source>
        <dbReference type="EMBL" id="KPN29711.1"/>
    </source>
</evidence>
<name>A0A0P7GW04_9EURY</name>
<evidence type="ECO:0000313" key="3">
    <source>
        <dbReference type="Proteomes" id="UP000050535"/>
    </source>
</evidence>
<dbReference type="EMBL" id="LGUC01000001">
    <property type="protein sequence ID" value="KPN29711.1"/>
    <property type="molecule type" value="Genomic_DNA"/>
</dbReference>
<keyword evidence="3" id="KW-1185">Reference proteome</keyword>
<accession>A0A0P7GW04</accession>
<organism evidence="2 3">
    <name type="scientific">Halolamina pelagica</name>
    <dbReference type="NCBI Taxonomy" id="699431"/>
    <lineage>
        <taxon>Archaea</taxon>
        <taxon>Methanobacteriati</taxon>
        <taxon>Methanobacteriota</taxon>
        <taxon>Stenosarchaea group</taxon>
        <taxon>Halobacteria</taxon>
        <taxon>Halobacteriales</taxon>
        <taxon>Haloferacaceae</taxon>
    </lineage>
</organism>
<dbReference type="Proteomes" id="UP000050535">
    <property type="component" value="Unassembled WGS sequence"/>
</dbReference>
<proteinExistence type="predicted"/>